<gene>
    <name evidence="2" type="ORF">L211DRAFT_852343</name>
</gene>
<evidence type="ECO:0000256" key="1">
    <source>
        <dbReference type="SAM" id="MobiDB-lite"/>
    </source>
</evidence>
<proteinExistence type="predicted"/>
<protein>
    <submittedName>
        <fullName evidence="2">Uncharacterized protein</fullName>
    </submittedName>
</protein>
<feature type="compositionally biased region" description="Low complexity" evidence="1">
    <location>
        <begin position="23"/>
        <end position="37"/>
    </location>
</feature>
<organism evidence="2 3">
    <name type="scientific">Terfezia boudieri ATCC MYA-4762</name>
    <dbReference type="NCBI Taxonomy" id="1051890"/>
    <lineage>
        <taxon>Eukaryota</taxon>
        <taxon>Fungi</taxon>
        <taxon>Dikarya</taxon>
        <taxon>Ascomycota</taxon>
        <taxon>Pezizomycotina</taxon>
        <taxon>Pezizomycetes</taxon>
        <taxon>Pezizales</taxon>
        <taxon>Pezizaceae</taxon>
        <taxon>Terfezia</taxon>
    </lineage>
</organism>
<dbReference type="InParanoid" id="A0A3N4LCG6"/>
<sequence length="118" mass="13079">MWNIWSRWRRKRKRLDTPDGQASWEIPSSSSYHISTSDNKHPQPDSVPTLGYISSSTSSNRVYTPSFSTASDMNASLYEVLPTSLRTFAMGDVAELFTAEGGITGSEGIEGGTQEKER</sequence>
<dbReference type="AlphaFoldDB" id="A0A3N4LCG6"/>
<dbReference type="EMBL" id="ML121572">
    <property type="protein sequence ID" value="RPB20386.1"/>
    <property type="molecule type" value="Genomic_DNA"/>
</dbReference>
<evidence type="ECO:0000313" key="2">
    <source>
        <dbReference type="EMBL" id="RPB20386.1"/>
    </source>
</evidence>
<accession>A0A3N4LCG6</accession>
<evidence type="ECO:0000313" key="3">
    <source>
        <dbReference type="Proteomes" id="UP000267821"/>
    </source>
</evidence>
<dbReference type="Proteomes" id="UP000267821">
    <property type="component" value="Unassembled WGS sequence"/>
</dbReference>
<keyword evidence="3" id="KW-1185">Reference proteome</keyword>
<name>A0A3N4LCG6_9PEZI</name>
<feature type="region of interest" description="Disordered" evidence="1">
    <location>
        <begin position="11"/>
        <end position="59"/>
    </location>
</feature>
<reference evidence="2 3" key="1">
    <citation type="journal article" date="2018" name="Nat. Ecol. Evol.">
        <title>Pezizomycetes genomes reveal the molecular basis of ectomycorrhizal truffle lifestyle.</title>
        <authorList>
            <person name="Murat C."/>
            <person name="Payen T."/>
            <person name="Noel B."/>
            <person name="Kuo A."/>
            <person name="Morin E."/>
            <person name="Chen J."/>
            <person name="Kohler A."/>
            <person name="Krizsan K."/>
            <person name="Balestrini R."/>
            <person name="Da Silva C."/>
            <person name="Montanini B."/>
            <person name="Hainaut M."/>
            <person name="Levati E."/>
            <person name="Barry K.W."/>
            <person name="Belfiori B."/>
            <person name="Cichocki N."/>
            <person name="Clum A."/>
            <person name="Dockter R.B."/>
            <person name="Fauchery L."/>
            <person name="Guy J."/>
            <person name="Iotti M."/>
            <person name="Le Tacon F."/>
            <person name="Lindquist E.A."/>
            <person name="Lipzen A."/>
            <person name="Malagnac F."/>
            <person name="Mello A."/>
            <person name="Molinier V."/>
            <person name="Miyauchi S."/>
            <person name="Poulain J."/>
            <person name="Riccioni C."/>
            <person name="Rubini A."/>
            <person name="Sitrit Y."/>
            <person name="Splivallo R."/>
            <person name="Traeger S."/>
            <person name="Wang M."/>
            <person name="Zifcakova L."/>
            <person name="Wipf D."/>
            <person name="Zambonelli A."/>
            <person name="Paolocci F."/>
            <person name="Nowrousian M."/>
            <person name="Ottonello S."/>
            <person name="Baldrian P."/>
            <person name="Spatafora J.W."/>
            <person name="Henrissat B."/>
            <person name="Nagy L.G."/>
            <person name="Aury J.M."/>
            <person name="Wincker P."/>
            <person name="Grigoriev I.V."/>
            <person name="Bonfante P."/>
            <person name="Martin F.M."/>
        </authorList>
    </citation>
    <scope>NUCLEOTIDE SEQUENCE [LARGE SCALE GENOMIC DNA]</scope>
    <source>
        <strain evidence="2 3">ATCC MYA-4762</strain>
    </source>
</reference>